<gene>
    <name evidence="1" type="ORF">g.50631</name>
</gene>
<proteinExistence type="predicted"/>
<reference evidence="1" key="1">
    <citation type="submission" date="2015-11" db="EMBL/GenBank/DDBJ databases">
        <title>De novo transcriptome assembly of four potential Pierce s Disease insect vectors from Arizona vineyards.</title>
        <authorList>
            <person name="Tassone E.E."/>
        </authorList>
    </citation>
    <scope>NUCLEOTIDE SEQUENCE</scope>
</reference>
<name>A0A1B6GI00_9HEMI</name>
<feature type="non-terminal residue" evidence="1">
    <location>
        <position position="1"/>
    </location>
</feature>
<organism evidence="1">
    <name type="scientific">Cuerna arida</name>
    <dbReference type="NCBI Taxonomy" id="1464854"/>
    <lineage>
        <taxon>Eukaryota</taxon>
        <taxon>Metazoa</taxon>
        <taxon>Ecdysozoa</taxon>
        <taxon>Arthropoda</taxon>
        <taxon>Hexapoda</taxon>
        <taxon>Insecta</taxon>
        <taxon>Pterygota</taxon>
        <taxon>Neoptera</taxon>
        <taxon>Paraneoptera</taxon>
        <taxon>Hemiptera</taxon>
        <taxon>Auchenorrhyncha</taxon>
        <taxon>Membracoidea</taxon>
        <taxon>Cicadellidae</taxon>
        <taxon>Cicadellinae</taxon>
        <taxon>Proconiini</taxon>
        <taxon>Cuerna</taxon>
    </lineage>
</organism>
<protein>
    <submittedName>
        <fullName evidence="1">Uncharacterized protein</fullName>
    </submittedName>
</protein>
<dbReference type="EMBL" id="GECZ01007723">
    <property type="protein sequence ID" value="JAS62046.1"/>
    <property type="molecule type" value="Transcribed_RNA"/>
</dbReference>
<sequence>VNQAFPLKEVKSRKNVKKKRWFNAELAKMKEECDLYYYLKKHTNNPDIACKYKSVKIEYKNLLMKAKLEYNSNLIANSRNKIKSAWNLINASFVRSLRRPA</sequence>
<evidence type="ECO:0000313" key="1">
    <source>
        <dbReference type="EMBL" id="JAS62046.1"/>
    </source>
</evidence>
<accession>A0A1B6GI00</accession>
<feature type="non-terminal residue" evidence="1">
    <location>
        <position position="101"/>
    </location>
</feature>
<dbReference type="AlphaFoldDB" id="A0A1B6GI00"/>